<gene>
    <name evidence="2" type="ORF">P5G51_014095</name>
</gene>
<dbReference type="PANTHER" id="PTHR43372">
    <property type="entry name" value="FATTY-ACID AMIDE HYDROLASE"/>
    <property type="match status" value="1"/>
</dbReference>
<comment type="caution">
    <text evidence="2">The sequence shown here is derived from an EMBL/GenBank/DDBJ whole genome shotgun (WGS) entry which is preliminary data.</text>
</comment>
<dbReference type="InterPro" id="IPR023631">
    <property type="entry name" value="Amidase_dom"/>
</dbReference>
<keyword evidence="3" id="KW-1185">Reference proteome</keyword>
<reference evidence="2 3" key="1">
    <citation type="submission" date="2023-10" db="EMBL/GenBank/DDBJ databases">
        <title>179-bfca-hs.</title>
        <authorList>
            <person name="Miliotis G."/>
            <person name="Sengupta P."/>
            <person name="Hameed A."/>
            <person name="Chuvochina M."/>
            <person name="Mcdonagh F."/>
            <person name="Simpson A.C."/>
            <person name="Singh N.K."/>
            <person name="Rekha P.D."/>
            <person name="Raman K."/>
            <person name="Hugenholtz P."/>
            <person name="Venkateswaran K."/>
        </authorList>
    </citation>
    <scope>NUCLEOTIDE SEQUENCE [LARGE SCALE GENOMIC DNA]</scope>
    <source>
        <strain evidence="2 3">179-BFC-A-HS</strain>
    </source>
</reference>
<dbReference type="SUPFAM" id="SSF75304">
    <property type="entry name" value="Amidase signature (AS) enzymes"/>
    <property type="match status" value="1"/>
</dbReference>
<name>A0ABU5CJ42_9BACI</name>
<dbReference type="RefSeq" id="WP_320384809.1">
    <property type="nucleotide sequence ID" value="NZ_JAROCA020000001.1"/>
</dbReference>
<dbReference type="InterPro" id="IPR036928">
    <property type="entry name" value="AS_sf"/>
</dbReference>
<dbReference type="EMBL" id="JAROCA020000001">
    <property type="protein sequence ID" value="MDY0406369.1"/>
    <property type="molecule type" value="Genomic_DNA"/>
</dbReference>
<accession>A0ABU5CJ42</accession>
<sequence length="112" mass="12878">MAIFEKGDAKLHDYLANRVLIFPVYHRGAPEHGEVYKDIFSIRKTFKKYMPFIAHANVWGLPALVIPVGTDEDHMPISIQIMSMNGNEDLLFKLGEMLETHFRGYARSQLLD</sequence>
<evidence type="ECO:0000313" key="2">
    <source>
        <dbReference type="EMBL" id="MDY0406369.1"/>
    </source>
</evidence>
<proteinExistence type="predicted"/>
<dbReference type="PANTHER" id="PTHR43372:SF4">
    <property type="entry name" value="FATTY-ACID AMIDE HYDROLASE 2"/>
    <property type="match status" value="1"/>
</dbReference>
<evidence type="ECO:0000259" key="1">
    <source>
        <dbReference type="Pfam" id="PF01425"/>
    </source>
</evidence>
<protein>
    <submittedName>
        <fullName evidence="2">Amidase family protein</fullName>
    </submittedName>
</protein>
<dbReference type="Pfam" id="PF01425">
    <property type="entry name" value="Amidase"/>
    <property type="match status" value="1"/>
</dbReference>
<dbReference type="Proteomes" id="UP001228376">
    <property type="component" value="Unassembled WGS sequence"/>
</dbReference>
<organism evidence="2 3">
    <name type="scientific">Tigheibacillus jepli</name>
    <dbReference type="NCBI Taxonomy" id="3035914"/>
    <lineage>
        <taxon>Bacteria</taxon>
        <taxon>Bacillati</taxon>
        <taxon>Bacillota</taxon>
        <taxon>Bacilli</taxon>
        <taxon>Bacillales</taxon>
        <taxon>Bacillaceae</taxon>
        <taxon>Tigheibacillus</taxon>
    </lineage>
</organism>
<feature type="domain" description="Amidase" evidence="1">
    <location>
        <begin position="19"/>
        <end position="91"/>
    </location>
</feature>
<dbReference type="Gene3D" id="3.90.1300.10">
    <property type="entry name" value="Amidase signature (AS) domain"/>
    <property type="match status" value="1"/>
</dbReference>
<evidence type="ECO:0000313" key="3">
    <source>
        <dbReference type="Proteomes" id="UP001228376"/>
    </source>
</evidence>
<dbReference type="InterPro" id="IPR052739">
    <property type="entry name" value="FAAH2"/>
</dbReference>